<evidence type="ECO:0000259" key="3">
    <source>
        <dbReference type="Pfam" id="PF00266"/>
    </source>
</evidence>
<proteinExistence type="predicted"/>
<dbReference type="PANTHER" id="PTHR11601:SF50">
    <property type="entry name" value="CYSTEINE DESULFURASE ISCS 2-RELATED"/>
    <property type="match status" value="1"/>
</dbReference>
<dbReference type="PANTHER" id="PTHR11601">
    <property type="entry name" value="CYSTEINE DESULFURYLASE FAMILY MEMBER"/>
    <property type="match status" value="1"/>
</dbReference>
<dbReference type="STRING" id="1313304.CALK_0972"/>
<keyword evidence="2" id="KW-0663">Pyridoxal phosphate</keyword>
<sequence length="376" mass="41333">MIYLDSAATTSPDPTVLETYTKAAQRYFGNPSSPHGMGITAESVLTQAKERTRRLLSAQEYTLFLTASATEANNLALIGLAHRYRHRGRHIISSTMEHPSILKTLSYLETRGFTLTLLRPDTRGIISPSRIQNALRDDTSMVTIMHVNNETGSISPIQELIHTVHRHSHAAFHCDAVQSLGKHGNAPITAEADTISFSPHKFHGLNGMGGLLCKKTIQLPSFIHGGGQEEGVRSGTEHCAGAAAMARALRLSLQESRKHHERLCRMNDLFRAHLTSLEGIVINSPETSSPYILNISIPDKKPEPFVSALSNAGVYISTKSACAANGTGESVPIREMTGSLRRARSSLRISFTYKTRTDEIQEALEIITNTYTRMYL</sequence>
<evidence type="ECO:0000256" key="2">
    <source>
        <dbReference type="ARBA" id="ARBA00022898"/>
    </source>
</evidence>
<dbReference type="RefSeq" id="WP_022636468.1">
    <property type="nucleotide sequence ID" value="NZ_ASJR01000007.1"/>
</dbReference>
<accession>U7D7T0</accession>
<organism evidence="4 5">
    <name type="scientific">Chitinivibrio alkaliphilus ACht1</name>
    <dbReference type="NCBI Taxonomy" id="1313304"/>
    <lineage>
        <taxon>Bacteria</taxon>
        <taxon>Pseudomonadati</taxon>
        <taxon>Fibrobacterota</taxon>
        <taxon>Chitinivibrionia</taxon>
        <taxon>Chitinivibrionales</taxon>
        <taxon>Chitinivibrionaceae</taxon>
        <taxon>Chitinivibrio</taxon>
    </lineage>
</organism>
<dbReference type="InterPro" id="IPR015421">
    <property type="entry name" value="PyrdxlP-dep_Trfase_major"/>
</dbReference>
<dbReference type="EMBL" id="ASJR01000007">
    <property type="protein sequence ID" value="ERP31993.1"/>
    <property type="molecule type" value="Genomic_DNA"/>
</dbReference>
<evidence type="ECO:0000313" key="5">
    <source>
        <dbReference type="Proteomes" id="UP000017148"/>
    </source>
</evidence>
<keyword evidence="5" id="KW-1185">Reference proteome</keyword>
<dbReference type="InterPro" id="IPR000192">
    <property type="entry name" value="Aminotrans_V_dom"/>
</dbReference>
<feature type="domain" description="Aminotransferase class V" evidence="3">
    <location>
        <begin position="2"/>
        <end position="361"/>
    </location>
</feature>
<name>U7D7T0_9BACT</name>
<dbReference type="SUPFAM" id="SSF53383">
    <property type="entry name" value="PLP-dependent transferases"/>
    <property type="match status" value="1"/>
</dbReference>
<dbReference type="eggNOG" id="COG1104">
    <property type="taxonomic scope" value="Bacteria"/>
</dbReference>
<protein>
    <submittedName>
        <fullName evidence="4">Cysteine desulfurase</fullName>
    </submittedName>
</protein>
<dbReference type="InterPro" id="IPR016454">
    <property type="entry name" value="Cysteine_dSase"/>
</dbReference>
<dbReference type="AlphaFoldDB" id="U7D7T0"/>
<dbReference type="PIRSF" id="PIRSF005572">
    <property type="entry name" value="NifS"/>
    <property type="match status" value="1"/>
</dbReference>
<dbReference type="Gene3D" id="3.90.1150.10">
    <property type="entry name" value="Aspartate Aminotransferase, domain 1"/>
    <property type="match status" value="1"/>
</dbReference>
<dbReference type="Gene3D" id="3.40.640.10">
    <property type="entry name" value="Type I PLP-dependent aspartate aminotransferase-like (Major domain)"/>
    <property type="match status" value="1"/>
</dbReference>
<comment type="caution">
    <text evidence="4">The sequence shown here is derived from an EMBL/GenBank/DDBJ whole genome shotgun (WGS) entry which is preliminary data.</text>
</comment>
<dbReference type="InterPro" id="IPR015424">
    <property type="entry name" value="PyrdxlP-dep_Trfase"/>
</dbReference>
<evidence type="ECO:0000256" key="1">
    <source>
        <dbReference type="ARBA" id="ARBA00001933"/>
    </source>
</evidence>
<reference evidence="4 5" key="1">
    <citation type="journal article" date="2013" name="Environ. Microbiol.">
        <title>Genome analysis of Chitinivibrio alkaliphilus gen. nov., sp. nov., a novel extremely haloalkaliphilic anaerobic chitinolytic bacterium from the candidate phylum Termite Group 3.</title>
        <authorList>
            <person name="Sorokin D.Y."/>
            <person name="Gumerov V.M."/>
            <person name="Rakitin A.L."/>
            <person name="Beletsky A.V."/>
            <person name="Damste J.S."/>
            <person name="Muyzer G."/>
            <person name="Mardanov A.V."/>
            <person name="Ravin N.V."/>
        </authorList>
    </citation>
    <scope>NUCLEOTIDE SEQUENCE [LARGE SCALE GENOMIC DNA]</scope>
    <source>
        <strain evidence="4 5">ACht1</strain>
    </source>
</reference>
<dbReference type="Pfam" id="PF00266">
    <property type="entry name" value="Aminotran_5"/>
    <property type="match status" value="1"/>
</dbReference>
<dbReference type="InterPro" id="IPR015422">
    <property type="entry name" value="PyrdxlP-dep_Trfase_small"/>
</dbReference>
<dbReference type="OrthoDB" id="9808002at2"/>
<comment type="cofactor">
    <cofactor evidence="1">
        <name>pyridoxal 5'-phosphate</name>
        <dbReference type="ChEBI" id="CHEBI:597326"/>
    </cofactor>
</comment>
<evidence type="ECO:0000313" key="4">
    <source>
        <dbReference type="EMBL" id="ERP31993.1"/>
    </source>
</evidence>
<dbReference type="Proteomes" id="UP000017148">
    <property type="component" value="Unassembled WGS sequence"/>
</dbReference>
<gene>
    <name evidence="4" type="ORF">CALK_0972</name>
</gene>